<organism evidence="4 5">
    <name type="scientific">Plebeiibacterium sediminum</name>
    <dbReference type="NCBI Taxonomy" id="2992112"/>
    <lineage>
        <taxon>Bacteria</taxon>
        <taxon>Pseudomonadati</taxon>
        <taxon>Bacteroidota</taxon>
        <taxon>Bacteroidia</taxon>
        <taxon>Marinilabiliales</taxon>
        <taxon>Marinilabiliaceae</taxon>
        <taxon>Plebeiibacterium</taxon>
    </lineage>
</organism>
<dbReference type="GO" id="GO:0046872">
    <property type="term" value="F:metal ion binding"/>
    <property type="evidence" value="ECO:0007669"/>
    <property type="project" value="UniProtKB-KW"/>
</dbReference>
<dbReference type="InterPro" id="IPR001303">
    <property type="entry name" value="Aldolase_II/adducin_N"/>
</dbReference>
<evidence type="ECO:0000313" key="4">
    <source>
        <dbReference type="EMBL" id="MCW3785295.1"/>
    </source>
</evidence>
<keyword evidence="5" id="KW-1185">Reference proteome</keyword>
<evidence type="ECO:0000256" key="2">
    <source>
        <dbReference type="ARBA" id="ARBA00023239"/>
    </source>
</evidence>
<protein>
    <submittedName>
        <fullName evidence="4">Class II aldolase/adducin family protein</fullName>
    </submittedName>
</protein>
<dbReference type="EMBL" id="JAPDPJ010000002">
    <property type="protein sequence ID" value="MCW3785295.1"/>
    <property type="molecule type" value="Genomic_DNA"/>
</dbReference>
<evidence type="ECO:0000256" key="1">
    <source>
        <dbReference type="ARBA" id="ARBA00022723"/>
    </source>
</evidence>
<dbReference type="GO" id="GO:0005829">
    <property type="term" value="C:cytosol"/>
    <property type="evidence" value="ECO:0007669"/>
    <property type="project" value="TreeGrafter"/>
</dbReference>
<dbReference type="Pfam" id="PF00596">
    <property type="entry name" value="Aldolase_II"/>
    <property type="match status" value="1"/>
</dbReference>
<dbReference type="SUPFAM" id="SSF53639">
    <property type="entry name" value="AraD/HMP-PK domain-like"/>
    <property type="match status" value="1"/>
</dbReference>
<dbReference type="PANTHER" id="PTHR22789">
    <property type="entry name" value="FUCULOSE PHOSPHATE ALDOLASE"/>
    <property type="match status" value="1"/>
</dbReference>
<sequence>MENNLNQLVKLSQRYGQNPEYIIAGGGNSSFKNDEKMWVKASGTSMGNIEEDGFVCLDREKMQIISGKKYSENVSAREQEVKEDLHNAILFPEGKRPSVEASMHEIIRYAFIMHTHPTLVNGVLCANNSKEVINDLFGDEVVYVPYTDPGYILFKEVDLALQKYRTEKGKEPQIIFLENHGVFVGAETTDEINQIYTEIENKLNQKIKQYPQSTQEQKEIIPADIKKSIESCDELQRMATVFDSSDLTKTFIANEQSFEKVNVPFTPDNIVYCKSKYLFVIEHSNLSDQVAAFKINNGYNPKVIVFKGVGIVAVEESLKSAQIVMDVFKDMMKVSYLSESFGGPRPMTARQIDFIDNWEVENYRRQMSKAN</sequence>
<dbReference type="Gene3D" id="3.40.225.10">
    <property type="entry name" value="Class II aldolase/adducin N-terminal domain"/>
    <property type="match status" value="1"/>
</dbReference>
<dbReference type="InterPro" id="IPR036409">
    <property type="entry name" value="Aldolase_II/adducin_N_sf"/>
</dbReference>
<dbReference type="GO" id="GO:0019323">
    <property type="term" value="P:pentose catabolic process"/>
    <property type="evidence" value="ECO:0007669"/>
    <property type="project" value="TreeGrafter"/>
</dbReference>
<proteinExistence type="predicted"/>
<name>A0AAE3SDJ4_9BACT</name>
<comment type="caution">
    <text evidence="4">The sequence shown here is derived from an EMBL/GenBank/DDBJ whole genome shotgun (WGS) entry which is preliminary data.</text>
</comment>
<dbReference type="GO" id="GO:0016832">
    <property type="term" value="F:aldehyde-lyase activity"/>
    <property type="evidence" value="ECO:0007669"/>
    <property type="project" value="TreeGrafter"/>
</dbReference>
<dbReference type="AlphaFoldDB" id="A0AAE3SDJ4"/>
<reference evidence="4" key="1">
    <citation type="submission" date="2022-10" db="EMBL/GenBank/DDBJ databases">
        <authorList>
            <person name="Yu W.X."/>
        </authorList>
    </citation>
    <scope>NUCLEOTIDE SEQUENCE</scope>
    <source>
        <strain evidence="4">AAT</strain>
    </source>
</reference>
<dbReference type="SMART" id="SM01007">
    <property type="entry name" value="Aldolase_II"/>
    <property type="match status" value="1"/>
</dbReference>
<evidence type="ECO:0000313" key="5">
    <source>
        <dbReference type="Proteomes" id="UP001209229"/>
    </source>
</evidence>
<accession>A0AAE3SDJ4</accession>
<keyword evidence="1" id="KW-0479">Metal-binding</keyword>
<evidence type="ECO:0000259" key="3">
    <source>
        <dbReference type="SMART" id="SM01007"/>
    </source>
</evidence>
<dbReference type="PANTHER" id="PTHR22789:SF0">
    <property type="entry name" value="3-OXO-TETRONATE 4-PHOSPHATE DECARBOXYLASE-RELATED"/>
    <property type="match status" value="1"/>
</dbReference>
<dbReference type="RefSeq" id="WP_301188867.1">
    <property type="nucleotide sequence ID" value="NZ_JAPDPJ010000002.1"/>
</dbReference>
<dbReference type="Proteomes" id="UP001209229">
    <property type="component" value="Unassembled WGS sequence"/>
</dbReference>
<feature type="domain" description="Class II aldolase/adducin N-terminal" evidence="3">
    <location>
        <begin position="7"/>
        <end position="197"/>
    </location>
</feature>
<dbReference type="InterPro" id="IPR050197">
    <property type="entry name" value="Aldolase_class_II_sugar_metab"/>
</dbReference>
<gene>
    <name evidence="4" type="ORF">OM075_02395</name>
</gene>
<keyword evidence="2" id="KW-0456">Lyase</keyword>